<evidence type="ECO:0000256" key="1">
    <source>
        <dbReference type="SAM" id="Phobius"/>
    </source>
</evidence>
<keyword evidence="1" id="KW-0472">Membrane</keyword>
<protein>
    <submittedName>
        <fullName evidence="2">Uncharacterized protein</fullName>
    </submittedName>
</protein>
<name>A0A9E2BH66_PSYF1</name>
<reference evidence="2 3" key="1">
    <citation type="journal article" date="2021" name="bioRxiv">
        <title>Unique metabolic strategies in Hadean analogues reveal hints for primordial physiology.</title>
        <authorList>
            <person name="Nobu M.K."/>
            <person name="Nakai R."/>
            <person name="Tamazawa S."/>
            <person name="Mori H."/>
            <person name="Toyoda A."/>
            <person name="Ijiri A."/>
            <person name="Suzuki S."/>
            <person name="Kurokawa K."/>
            <person name="Kamagata Y."/>
            <person name="Tamaki H."/>
        </authorList>
    </citation>
    <scope>NUCLEOTIDE SEQUENCE [LARGE SCALE GENOMIC DNA]</scope>
    <source>
        <strain evidence="2">BS525</strain>
    </source>
</reference>
<comment type="caution">
    <text evidence="2">The sequence shown here is derived from an EMBL/GenBank/DDBJ whole genome shotgun (WGS) entry which is preliminary data.</text>
</comment>
<proteinExistence type="predicted"/>
<keyword evidence="1" id="KW-1133">Transmembrane helix</keyword>
<evidence type="ECO:0000313" key="2">
    <source>
        <dbReference type="EMBL" id="MBT9145457.1"/>
    </source>
</evidence>
<feature type="transmembrane region" description="Helical" evidence="1">
    <location>
        <begin position="7"/>
        <end position="24"/>
    </location>
</feature>
<keyword evidence="1" id="KW-0812">Transmembrane</keyword>
<gene>
    <name evidence="2" type="ORF">DDT42_01328</name>
</gene>
<dbReference type="Proteomes" id="UP000811545">
    <property type="component" value="Unassembled WGS sequence"/>
</dbReference>
<organism evidence="2 3">
    <name type="scientific">Psychracetigena formicireducens</name>
    <dbReference type="NCBI Taxonomy" id="2986056"/>
    <lineage>
        <taxon>Bacteria</taxon>
        <taxon>Bacillati</taxon>
        <taxon>Candidatus Lithacetigenota</taxon>
        <taxon>Candidatus Psychracetigena</taxon>
    </lineage>
</organism>
<accession>A0A9E2BH66</accession>
<evidence type="ECO:0000313" key="3">
    <source>
        <dbReference type="Proteomes" id="UP000811545"/>
    </source>
</evidence>
<dbReference type="AlphaFoldDB" id="A0A9E2BH66"/>
<sequence>MRRNIKLSLSSLLILIVSFILIYYTTSSKNRSITYFTDINGQPQPLTKEVREKNAKLNQAIDKLVPLYLNLSEAGVTLAGFYVDVVVGILKVGLTEISEEYTKPIREVIGDM</sequence>
<dbReference type="EMBL" id="QLTW01000096">
    <property type="protein sequence ID" value="MBT9145457.1"/>
    <property type="molecule type" value="Genomic_DNA"/>
</dbReference>